<keyword evidence="2" id="KW-1185">Reference proteome</keyword>
<keyword evidence="1" id="KW-0614">Plasmid</keyword>
<proteinExistence type="predicted"/>
<name>A1VV57_POLNA</name>
<reference evidence="2" key="1">
    <citation type="journal article" date="2009" name="Environ. Microbiol.">
        <title>The genome of Polaromonas naphthalenivorans strain CJ2, isolated from coal tar-contaminated sediment, reveals physiological and metabolic versatility and evolution through extensive horizontal gene transfer.</title>
        <authorList>
            <person name="Yagi J.M."/>
            <person name="Sims D."/>
            <person name="Brettin T."/>
            <person name="Bruce D."/>
            <person name="Madsen E.L."/>
        </authorList>
    </citation>
    <scope>NUCLEOTIDE SEQUENCE [LARGE SCALE GENOMIC DNA]</scope>
    <source>
        <strain evidence="2">CJ2</strain>
        <plasmid evidence="2">Plasmid pPNAP01</plasmid>
    </source>
</reference>
<evidence type="ECO:0000313" key="2">
    <source>
        <dbReference type="Proteomes" id="UP000000644"/>
    </source>
</evidence>
<dbReference type="EMBL" id="CP000530">
    <property type="protein sequence ID" value="ABM39535.1"/>
    <property type="molecule type" value="Genomic_DNA"/>
</dbReference>
<gene>
    <name evidence="1" type="ordered locus">Pnap_4252</name>
</gene>
<dbReference type="InterPro" id="IPR058915">
    <property type="entry name" value="AcrVA2-like"/>
</dbReference>
<dbReference type="Pfam" id="PF26125">
    <property type="entry name" value="AcrVA2-like"/>
    <property type="match status" value="1"/>
</dbReference>
<dbReference type="Proteomes" id="UP000000644">
    <property type="component" value="Plasmid pPNAP01"/>
</dbReference>
<protein>
    <submittedName>
        <fullName evidence="1">Uncharacterized protein</fullName>
    </submittedName>
</protein>
<dbReference type="OrthoDB" id="5514004at2"/>
<dbReference type="AlphaFoldDB" id="A1VV57"/>
<dbReference type="RefSeq" id="WP_011797908.1">
    <property type="nucleotide sequence ID" value="NC_008757.1"/>
</dbReference>
<dbReference type="HOGENOM" id="CLU_1529331_0_0_4"/>
<evidence type="ECO:0000313" key="1">
    <source>
        <dbReference type="EMBL" id="ABM39535.1"/>
    </source>
</evidence>
<accession>A1VV57</accession>
<organism evidence="1 2">
    <name type="scientific">Polaromonas naphthalenivorans (strain CJ2)</name>
    <dbReference type="NCBI Taxonomy" id="365044"/>
    <lineage>
        <taxon>Bacteria</taxon>
        <taxon>Pseudomonadati</taxon>
        <taxon>Pseudomonadota</taxon>
        <taxon>Betaproteobacteria</taxon>
        <taxon>Burkholderiales</taxon>
        <taxon>Comamonadaceae</taxon>
        <taxon>Polaromonas</taxon>
    </lineage>
</organism>
<geneLocation type="plasmid" evidence="1 2">
    <name>pPNAP01</name>
</geneLocation>
<dbReference type="KEGG" id="pna:Pnap_4252"/>
<sequence>MPKSQYLELGVGSLDDSLRSALAEWVKAGGNYIAQSENEVIAAQYSWLRPVLNLLLYLCADVEYTRRGKPGHPANPELTRTRRDGWRLFPAAGPTKWDVGVRLGAKLRAAYQAEQTSGAGGEHSSPRGHFRRAHWHGFRLGPRKREDGTEISLDARKLYFRWLPPTLINVGDIDGLPAVVRPVVHSHKTVLIAASTGR</sequence>